<comment type="caution">
    <text evidence="1">The sequence shown here is derived from an EMBL/GenBank/DDBJ whole genome shotgun (WGS) entry which is preliminary data.</text>
</comment>
<gene>
    <name evidence="1" type="ORF">Tco_1030599</name>
</gene>
<dbReference type="EMBL" id="BQNB010018158">
    <property type="protein sequence ID" value="GJT71313.1"/>
    <property type="molecule type" value="Genomic_DNA"/>
</dbReference>
<sequence length="307" mass="35781">MMAESNEYISVTRKNFLADDNKGRMVEKSFLEIQGTFLVKIHVNTFNGIIGENAFKHIDNFLEVVGPLKIKGLSQDRFRLSVFPISLAGVVSEWFKKDCIGSVTTWGNLVEKFIQKFYQLSDDHEEIETNEDDDPDDIAEIFKIKDNLFDFETPFTYKEYELNNNITGELEEPWSDNGVNAHENAPFARWENYGQGPYANNKSKKDYDPYLDNNRIFGKDYKANNIGDTQDTKKEHHDLSICNIRRFKMVKYSLKDDEEYVACHTPTMAETQERNIMINHNIRYNIEKTTMHKLQVLQRPSTSNNLE</sequence>
<evidence type="ECO:0000313" key="1">
    <source>
        <dbReference type="EMBL" id="GJT71313.1"/>
    </source>
</evidence>
<proteinExistence type="predicted"/>
<accession>A0ABQ5G7U1</accession>
<evidence type="ECO:0000313" key="2">
    <source>
        <dbReference type="Proteomes" id="UP001151760"/>
    </source>
</evidence>
<keyword evidence="2" id="KW-1185">Reference proteome</keyword>
<organism evidence="1 2">
    <name type="scientific">Tanacetum coccineum</name>
    <dbReference type="NCBI Taxonomy" id="301880"/>
    <lineage>
        <taxon>Eukaryota</taxon>
        <taxon>Viridiplantae</taxon>
        <taxon>Streptophyta</taxon>
        <taxon>Embryophyta</taxon>
        <taxon>Tracheophyta</taxon>
        <taxon>Spermatophyta</taxon>
        <taxon>Magnoliopsida</taxon>
        <taxon>eudicotyledons</taxon>
        <taxon>Gunneridae</taxon>
        <taxon>Pentapetalae</taxon>
        <taxon>asterids</taxon>
        <taxon>campanulids</taxon>
        <taxon>Asterales</taxon>
        <taxon>Asteraceae</taxon>
        <taxon>Asteroideae</taxon>
        <taxon>Anthemideae</taxon>
        <taxon>Anthemidinae</taxon>
        <taxon>Tanacetum</taxon>
    </lineage>
</organism>
<evidence type="ECO:0008006" key="3">
    <source>
        <dbReference type="Google" id="ProtNLM"/>
    </source>
</evidence>
<reference evidence="1" key="1">
    <citation type="journal article" date="2022" name="Int. J. Mol. Sci.">
        <title>Draft Genome of Tanacetum Coccineum: Genomic Comparison of Closely Related Tanacetum-Family Plants.</title>
        <authorList>
            <person name="Yamashiro T."/>
            <person name="Shiraishi A."/>
            <person name="Nakayama K."/>
            <person name="Satake H."/>
        </authorList>
    </citation>
    <scope>NUCLEOTIDE SEQUENCE</scope>
</reference>
<name>A0ABQ5G7U1_9ASTR</name>
<reference evidence="1" key="2">
    <citation type="submission" date="2022-01" db="EMBL/GenBank/DDBJ databases">
        <authorList>
            <person name="Yamashiro T."/>
            <person name="Shiraishi A."/>
            <person name="Satake H."/>
            <person name="Nakayama K."/>
        </authorList>
    </citation>
    <scope>NUCLEOTIDE SEQUENCE</scope>
</reference>
<protein>
    <recommendedName>
        <fullName evidence="3">Reverse transcriptase domain-containing protein</fullName>
    </recommendedName>
</protein>
<dbReference type="Proteomes" id="UP001151760">
    <property type="component" value="Unassembled WGS sequence"/>
</dbReference>